<dbReference type="Proteomes" id="UP001169862">
    <property type="component" value="Unassembled WGS sequence"/>
</dbReference>
<dbReference type="Gene3D" id="3.40.630.30">
    <property type="match status" value="1"/>
</dbReference>
<reference evidence="2" key="1">
    <citation type="submission" date="2023-07" db="EMBL/GenBank/DDBJ databases">
        <title>Genome content predicts the carbon catabolic preferences of heterotrophic bacteria.</title>
        <authorList>
            <person name="Gralka M."/>
        </authorList>
    </citation>
    <scope>NUCLEOTIDE SEQUENCE</scope>
    <source>
        <strain evidence="3">5G01</strain>
        <strain evidence="2">I2M16</strain>
    </source>
</reference>
<dbReference type="RefSeq" id="WP_075171352.1">
    <property type="nucleotide sequence ID" value="NZ_CAXHZV010000012.1"/>
</dbReference>
<dbReference type="AlphaFoldDB" id="A0AAW7XJK2"/>
<accession>A0AAW7XJK2</accession>
<protein>
    <submittedName>
        <fullName evidence="2">GNAT family N-acetyltransferase</fullName>
    </submittedName>
</protein>
<dbReference type="InterPro" id="IPR016181">
    <property type="entry name" value="Acyl_CoA_acyltransferase"/>
</dbReference>
<evidence type="ECO:0000313" key="2">
    <source>
        <dbReference type="EMBL" id="MDO6454498.1"/>
    </source>
</evidence>
<dbReference type="EMBL" id="JAUOPG010000008">
    <property type="protein sequence ID" value="MDO6454498.1"/>
    <property type="molecule type" value="Genomic_DNA"/>
</dbReference>
<dbReference type="EMBL" id="JAUYVO010000003">
    <property type="protein sequence ID" value="MDP2521902.1"/>
    <property type="molecule type" value="Genomic_DNA"/>
</dbReference>
<keyword evidence="5" id="KW-1185">Reference proteome</keyword>
<organism evidence="2 4">
    <name type="scientific">Neptunomonas phycophila</name>
    <dbReference type="NCBI Taxonomy" id="1572645"/>
    <lineage>
        <taxon>Bacteria</taxon>
        <taxon>Pseudomonadati</taxon>
        <taxon>Pseudomonadota</taxon>
        <taxon>Gammaproteobacteria</taxon>
        <taxon>Oceanospirillales</taxon>
        <taxon>Oceanospirillaceae</taxon>
        <taxon>Neptunomonas</taxon>
    </lineage>
</organism>
<proteinExistence type="predicted"/>
<name>A0AAW7XJK2_9GAMM</name>
<dbReference type="Proteomes" id="UP001177341">
    <property type="component" value="Unassembled WGS sequence"/>
</dbReference>
<sequence length="197" mass="22096">MQLSFELTSHPLLLKNYYRIRESCFRKDLGLVEFNGGEDIFDRNGLTLVIKDGHHCVGGLRLTGNKEHGPGFLPVEQDGFSLKASCHELLAGDVNYCQWSRLVIAPEYRNKVDLVMLVDKMIGIAGSLGYSYAFFVSGKTQARFYKRYHNKVGYSYDVLDDIQLPVEPGFEGLPHVIAVSRVDQPMAYENVSSGQVA</sequence>
<evidence type="ECO:0000313" key="4">
    <source>
        <dbReference type="Proteomes" id="UP001169862"/>
    </source>
</evidence>
<dbReference type="SUPFAM" id="SSF55729">
    <property type="entry name" value="Acyl-CoA N-acyltransferases (Nat)"/>
    <property type="match status" value="1"/>
</dbReference>
<dbReference type="GeneID" id="89455300"/>
<dbReference type="InterPro" id="IPR054597">
    <property type="entry name" value="FeeM_cat"/>
</dbReference>
<evidence type="ECO:0000313" key="5">
    <source>
        <dbReference type="Proteomes" id="UP001177341"/>
    </source>
</evidence>
<evidence type="ECO:0000259" key="1">
    <source>
        <dbReference type="Pfam" id="PF21926"/>
    </source>
</evidence>
<gene>
    <name evidence="2" type="ORF">Q4490_13060</name>
    <name evidence="3" type="ORF">Q8W30_04895</name>
</gene>
<dbReference type="Pfam" id="PF21926">
    <property type="entry name" value="FeeM"/>
    <property type="match status" value="1"/>
</dbReference>
<feature type="domain" description="N-acyl amino acid synthase FeeM catalytic core" evidence="1">
    <location>
        <begin position="41"/>
        <end position="148"/>
    </location>
</feature>
<comment type="caution">
    <text evidence="2">The sequence shown here is derived from an EMBL/GenBank/DDBJ whole genome shotgun (WGS) entry which is preliminary data.</text>
</comment>
<evidence type="ECO:0000313" key="3">
    <source>
        <dbReference type="EMBL" id="MDP2521902.1"/>
    </source>
</evidence>